<protein>
    <recommendedName>
        <fullName evidence="1">SURF1-like protein</fullName>
    </recommendedName>
</protein>
<gene>
    <name evidence="2" type="ORF">ABC974_15740</name>
</gene>
<dbReference type="InterPro" id="IPR002994">
    <property type="entry name" value="Surf1/Shy1"/>
</dbReference>
<accession>A0ABU9Y5R6</accession>
<comment type="caution">
    <text evidence="2">The sequence shown here is derived from an EMBL/GenBank/DDBJ whole genome shotgun (WGS) entry which is preliminary data.</text>
</comment>
<sequence length="210" mass="22528">MKSLPPTKRFPIVATLVVGLAIAAMIALGFWQLQRKHEKEALLAQYAANRTLPPIAFPRIPVGESLLFRRASAFCLEPVSYKVEGGRNAKGGAGWRQIAQCRTGAEGPGFAVQIGVSSTVDAKPGWKGGEVSGYITHAPDHQPLIAAIFSHAPKMLMLVADKPVAGLEANPEADLSAVPNNHLAYAVQWFLFAAVAAIIYGIALRRRLKP</sequence>
<proteinExistence type="inferred from homology"/>
<reference evidence="2 3" key="1">
    <citation type="submission" date="2024-05" db="EMBL/GenBank/DDBJ databases">
        <authorList>
            <person name="Liu Q."/>
            <person name="Xin Y.-H."/>
        </authorList>
    </citation>
    <scope>NUCLEOTIDE SEQUENCE [LARGE SCALE GENOMIC DNA]</scope>
    <source>
        <strain evidence="2 3">CGMCC 1.10181</strain>
    </source>
</reference>
<evidence type="ECO:0000313" key="2">
    <source>
        <dbReference type="EMBL" id="MEN2791087.1"/>
    </source>
</evidence>
<keyword evidence="1" id="KW-0812">Transmembrane</keyword>
<keyword evidence="3" id="KW-1185">Reference proteome</keyword>
<name>A0ABU9Y5R6_9SPHN</name>
<feature type="transmembrane region" description="Helical" evidence="1">
    <location>
        <begin position="183"/>
        <end position="204"/>
    </location>
</feature>
<keyword evidence="1" id="KW-1003">Cell membrane</keyword>
<feature type="transmembrane region" description="Helical" evidence="1">
    <location>
        <begin position="12"/>
        <end position="33"/>
    </location>
</feature>
<dbReference type="EMBL" id="JBDIME010000014">
    <property type="protein sequence ID" value="MEN2791087.1"/>
    <property type="molecule type" value="Genomic_DNA"/>
</dbReference>
<organism evidence="2 3">
    <name type="scientific">Sphingomonas oligophenolica</name>
    <dbReference type="NCBI Taxonomy" id="301154"/>
    <lineage>
        <taxon>Bacteria</taxon>
        <taxon>Pseudomonadati</taxon>
        <taxon>Pseudomonadota</taxon>
        <taxon>Alphaproteobacteria</taxon>
        <taxon>Sphingomonadales</taxon>
        <taxon>Sphingomonadaceae</taxon>
        <taxon>Sphingomonas</taxon>
    </lineage>
</organism>
<dbReference type="CDD" id="cd06662">
    <property type="entry name" value="SURF1"/>
    <property type="match status" value="1"/>
</dbReference>
<keyword evidence="1" id="KW-0472">Membrane</keyword>
<dbReference type="RefSeq" id="WP_343888884.1">
    <property type="nucleotide sequence ID" value="NZ_BAAAEH010000014.1"/>
</dbReference>
<keyword evidence="1" id="KW-1133">Transmembrane helix</keyword>
<evidence type="ECO:0000256" key="1">
    <source>
        <dbReference type="RuleBase" id="RU363076"/>
    </source>
</evidence>
<dbReference type="Proteomes" id="UP001419910">
    <property type="component" value="Unassembled WGS sequence"/>
</dbReference>
<dbReference type="Pfam" id="PF02104">
    <property type="entry name" value="SURF1"/>
    <property type="match status" value="1"/>
</dbReference>
<comment type="subcellular location">
    <subcellularLocation>
        <location evidence="1">Cell membrane</location>
        <topology evidence="1">Multi-pass membrane protein</topology>
    </subcellularLocation>
</comment>
<comment type="similarity">
    <text evidence="1">Belongs to the SURF1 family.</text>
</comment>
<evidence type="ECO:0000313" key="3">
    <source>
        <dbReference type="Proteomes" id="UP001419910"/>
    </source>
</evidence>